<sequence>MELFSKKRRGIYVYFKHVRDISKLEKYGNVISVSKKHRYIYLYNDDEKIDKIINDLSEKKFVKKVVKSELIDLTLDFVKNYDNDIRHERYEV</sequence>
<reference evidence="2 3" key="1">
    <citation type="submission" date="2020-07" db="EMBL/GenBank/DDBJ databases">
        <title>MOT database genomes.</title>
        <authorList>
            <person name="Joseph S."/>
            <person name="Aduse-Opoku J."/>
            <person name="Hashim A."/>
            <person name="Wade W."/>
            <person name="Curtis M."/>
        </authorList>
    </citation>
    <scope>NUCLEOTIDE SEQUENCE [LARGE SCALE GENOMIC DNA]</scope>
    <source>
        <strain evidence="2 3">CIP 106318</strain>
    </source>
</reference>
<keyword evidence="1" id="KW-0963">Cytoplasm</keyword>
<protein>
    <submittedName>
        <fullName evidence="2">DUF2129 domain-containing protein</fullName>
    </submittedName>
</protein>
<dbReference type="InterPro" id="IPR016979">
    <property type="entry name" value="DUF2129"/>
</dbReference>
<dbReference type="RefSeq" id="WP_179941369.1">
    <property type="nucleotide sequence ID" value="NZ_JACBYF010000008.1"/>
</dbReference>
<organism evidence="2 3">
    <name type="scientific">Gemelliphila palaticanis</name>
    <dbReference type="NCBI Taxonomy" id="81950"/>
    <lineage>
        <taxon>Bacteria</taxon>
        <taxon>Bacillati</taxon>
        <taxon>Bacillota</taxon>
        <taxon>Bacilli</taxon>
        <taxon>Bacillales</taxon>
        <taxon>Gemellaceae</taxon>
        <taxon>Gemelliphila</taxon>
    </lineage>
</organism>
<comment type="caution">
    <text evidence="2">The sequence shown here is derived from an EMBL/GenBank/DDBJ whole genome shotgun (WGS) entry which is preliminary data.</text>
</comment>
<proteinExistence type="predicted"/>
<evidence type="ECO:0000313" key="3">
    <source>
        <dbReference type="Proteomes" id="UP000531840"/>
    </source>
</evidence>
<evidence type="ECO:0000313" key="2">
    <source>
        <dbReference type="EMBL" id="NYS47580.1"/>
    </source>
</evidence>
<dbReference type="Pfam" id="PF09902">
    <property type="entry name" value="DUF2129"/>
    <property type="match status" value="1"/>
</dbReference>
<dbReference type="EMBL" id="JACBYF010000008">
    <property type="protein sequence ID" value="NYS47580.1"/>
    <property type="molecule type" value="Genomic_DNA"/>
</dbReference>
<name>A0ABX2SZ81_9BACL</name>
<evidence type="ECO:0000256" key="1">
    <source>
        <dbReference type="ARBA" id="ARBA00022490"/>
    </source>
</evidence>
<gene>
    <name evidence="2" type="ORF">HZY85_05130</name>
</gene>
<keyword evidence="3" id="KW-1185">Reference proteome</keyword>
<dbReference type="Proteomes" id="UP000531840">
    <property type="component" value="Unassembled WGS sequence"/>
</dbReference>
<accession>A0ABX2SZ81</accession>